<dbReference type="SUPFAM" id="SSF46689">
    <property type="entry name" value="Homeodomain-like"/>
    <property type="match status" value="1"/>
</dbReference>
<dbReference type="SUPFAM" id="SSF53697">
    <property type="entry name" value="SIS domain"/>
    <property type="match status" value="1"/>
</dbReference>
<dbReference type="PROSITE" id="PS51071">
    <property type="entry name" value="HTH_RPIR"/>
    <property type="match status" value="1"/>
</dbReference>
<dbReference type="OrthoDB" id="3684496at2"/>
<dbReference type="Gene3D" id="1.10.10.10">
    <property type="entry name" value="Winged helix-like DNA-binding domain superfamily/Winged helix DNA-binding domain"/>
    <property type="match status" value="1"/>
</dbReference>
<dbReference type="InParanoid" id="A0A3G9JSS2"/>
<dbReference type="KEGG" id="ebm:SG0102_24420"/>
<dbReference type="InterPro" id="IPR036388">
    <property type="entry name" value="WH-like_DNA-bd_sf"/>
</dbReference>
<dbReference type="EMBL" id="AP019309">
    <property type="protein sequence ID" value="BBH27508.1"/>
    <property type="molecule type" value="Genomic_DNA"/>
</dbReference>
<evidence type="ECO:0000313" key="2">
    <source>
        <dbReference type="EMBL" id="BBH27508.1"/>
    </source>
</evidence>
<dbReference type="AlphaFoldDB" id="A0A3G9JSS2"/>
<organism evidence="2 3">
    <name type="scientific">Intestinibaculum porci</name>
    <dbReference type="NCBI Taxonomy" id="2487118"/>
    <lineage>
        <taxon>Bacteria</taxon>
        <taxon>Bacillati</taxon>
        <taxon>Bacillota</taxon>
        <taxon>Erysipelotrichia</taxon>
        <taxon>Erysipelotrichales</taxon>
        <taxon>Erysipelotrichaceae</taxon>
        <taxon>Intestinibaculum</taxon>
    </lineage>
</organism>
<feature type="domain" description="HTH rpiR-type" evidence="1">
    <location>
        <begin position="4"/>
        <end position="80"/>
    </location>
</feature>
<accession>A0A3G9JSS2</accession>
<dbReference type="PANTHER" id="PTHR30514">
    <property type="entry name" value="GLUCOKINASE"/>
    <property type="match status" value="1"/>
</dbReference>
<sequence>MKDLFYRLIIFLNTASEKDTNYNIALFMANNFYRISTMRISELADACYVSPATISRFCRALGYENFAHLKQECMSFHADTKKFNNLINIPLKMMKQTPTLATDAYVKQVVKTLLQLPATLDWKVIDQVLRLIHDTKEIALFGTQFSNSAAIHFQTDLLMLEKFSLAYMDGERQLECAKKMSSDGLAIIFSVNGNYAIGNFKTLQYLRRSGCTTVLITCASSDCMHIPIDYTINIGHPEDGKTGKHALLTTVELMSLRYYTMYYPSLDDLQEKLVNRK</sequence>
<reference evidence="2 3" key="1">
    <citation type="submission" date="2018-11" db="EMBL/GenBank/DDBJ databases">
        <title>Novel Erysipelotrichaceae bacterium isolated from small intestine of a swine.</title>
        <authorList>
            <person name="Kim J.S."/>
            <person name="Choe H."/>
            <person name="Lee Y.R."/>
            <person name="Kim K.M."/>
            <person name="Park D.S."/>
        </authorList>
    </citation>
    <scope>NUCLEOTIDE SEQUENCE [LARGE SCALE GENOMIC DNA]</scope>
    <source>
        <strain evidence="2 3">SG0102</strain>
    </source>
</reference>
<evidence type="ECO:0000313" key="3">
    <source>
        <dbReference type="Proteomes" id="UP000268059"/>
    </source>
</evidence>
<dbReference type="Proteomes" id="UP000268059">
    <property type="component" value="Chromosome"/>
</dbReference>
<evidence type="ECO:0000259" key="1">
    <source>
        <dbReference type="PROSITE" id="PS51071"/>
    </source>
</evidence>
<dbReference type="InterPro" id="IPR000281">
    <property type="entry name" value="HTH_RpiR"/>
</dbReference>
<dbReference type="PANTHER" id="PTHR30514:SF10">
    <property type="entry name" value="MURR_RPIR FAMILY TRANSCRIPTIONAL REGULATOR"/>
    <property type="match status" value="1"/>
</dbReference>
<dbReference type="InterPro" id="IPR047640">
    <property type="entry name" value="RpiR-like"/>
</dbReference>
<dbReference type="GO" id="GO:1901135">
    <property type="term" value="P:carbohydrate derivative metabolic process"/>
    <property type="evidence" value="ECO:0007669"/>
    <property type="project" value="InterPro"/>
</dbReference>
<dbReference type="GO" id="GO:0003677">
    <property type="term" value="F:DNA binding"/>
    <property type="evidence" value="ECO:0007669"/>
    <property type="project" value="InterPro"/>
</dbReference>
<dbReference type="Gene3D" id="3.40.50.10490">
    <property type="entry name" value="Glucose-6-phosphate isomerase like protein, domain 1"/>
    <property type="match status" value="1"/>
</dbReference>
<name>A0A3G9JSS2_9FIRM</name>
<dbReference type="RefSeq" id="WP_125120226.1">
    <property type="nucleotide sequence ID" value="NZ_AP019309.1"/>
</dbReference>
<gene>
    <name evidence="2" type="ORF">SG0102_24420</name>
</gene>
<proteinExistence type="predicted"/>
<protein>
    <recommendedName>
        <fullName evidence="1">HTH rpiR-type domain-containing protein</fullName>
    </recommendedName>
</protein>
<dbReference type="GO" id="GO:0003700">
    <property type="term" value="F:DNA-binding transcription factor activity"/>
    <property type="evidence" value="ECO:0007669"/>
    <property type="project" value="InterPro"/>
</dbReference>
<dbReference type="InterPro" id="IPR009057">
    <property type="entry name" value="Homeodomain-like_sf"/>
</dbReference>
<keyword evidence="3" id="KW-1185">Reference proteome</keyword>
<dbReference type="GO" id="GO:0097367">
    <property type="term" value="F:carbohydrate derivative binding"/>
    <property type="evidence" value="ECO:0007669"/>
    <property type="project" value="InterPro"/>
</dbReference>
<dbReference type="Pfam" id="PF01418">
    <property type="entry name" value="HTH_6"/>
    <property type="match status" value="1"/>
</dbReference>
<dbReference type="InterPro" id="IPR046348">
    <property type="entry name" value="SIS_dom_sf"/>
</dbReference>